<proteinExistence type="inferred from homology"/>
<reference evidence="5" key="2">
    <citation type="submission" date="2021-04" db="EMBL/GenBank/DDBJ databases">
        <authorList>
            <person name="Gilroy R."/>
        </authorList>
    </citation>
    <scope>NUCLEOTIDE SEQUENCE</scope>
    <source>
        <strain evidence="5">CHK33-7979</strain>
    </source>
</reference>
<evidence type="ECO:0000259" key="3">
    <source>
        <dbReference type="Pfam" id="PF01557"/>
    </source>
</evidence>
<evidence type="ECO:0000313" key="6">
    <source>
        <dbReference type="Proteomes" id="UP000886824"/>
    </source>
</evidence>
<dbReference type="InterPro" id="IPR018833">
    <property type="entry name" value="Rv2993c-like_N"/>
</dbReference>
<keyword evidence="2" id="KW-0479">Metal-binding</keyword>
<evidence type="ECO:0000256" key="2">
    <source>
        <dbReference type="ARBA" id="ARBA00022723"/>
    </source>
</evidence>
<dbReference type="Proteomes" id="UP000886824">
    <property type="component" value="Unassembled WGS sequence"/>
</dbReference>
<dbReference type="Pfam" id="PF10370">
    <property type="entry name" value="Rv2993c-like_N"/>
    <property type="match status" value="1"/>
</dbReference>
<comment type="similarity">
    <text evidence="1">Belongs to the FAH family.</text>
</comment>
<sequence>MRYVRVERLGKVRWGVLDGEVVHTLKYPPYAGETEYYDGKTWDVEKCRLLAPCEPGKIVCLGKNYRDHAEEMGEGIPEQPILFIKTPNCVNDPEGEVHAPAFVRRLDYEGELAIVMKKRAKDLKPEEVWGYILGFTCLNDVTARDIQKGDGQWTRGKCMDGFAPVGPVVTDEIDPTDLLLETHLNGKTVQSARTAQFMTKIPEMLAFITASMTLEPGDLVATGTPAGIGPMVPGDTVEVEIQGIGTLRSRVV</sequence>
<name>A0A9D1Z373_9FIRM</name>
<dbReference type="Pfam" id="PF01557">
    <property type="entry name" value="FAA_hydrolase"/>
    <property type="match status" value="1"/>
</dbReference>
<dbReference type="EMBL" id="DXCX01000027">
    <property type="protein sequence ID" value="HIY72800.1"/>
    <property type="molecule type" value="Genomic_DNA"/>
</dbReference>
<dbReference type="GO" id="GO:0046872">
    <property type="term" value="F:metal ion binding"/>
    <property type="evidence" value="ECO:0007669"/>
    <property type="project" value="UniProtKB-KW"/>
</dbReference>
<dbReference type="InterPro" id="IPR011234">
    <property type="entry name" value="Fumarylacetoacetase-like_C"/>
</dbReference>
<dbReference type="GO" id="GO:0018773">
    <property type="term" value="F:acetylpyruvate hydrolase activity"/>
    <property type="evidence" value="ECO:0007669"/>
    <property type="project" value="TreeGrafter"/>
</dbReference>
<dbReference type="GO" id="GO:0019752">
    <property type="term" value="P:carboxylic acid metabolic process"/>
    <property type="evidence" value="ECO:0007669"/>
    <property type="project" value="UniProtKB-ARBA"/>
</dbReference>
<keyword evidence="5" id="KW-0378">Hydrolase</keyword>
<dbReference type="PANTHER" id="PTHR11820">
    <property type="entry name" value="ACYLPYRUVASE"/>
    <property type="match status" value="1"/>
</dbReference>
<dbReference type="AlphaFoldDB" id="A0A9D1Z373"/>
<protein>
    <submittedName>
        <fullName evidence="5">Fumarylacetoacetate hydrolase family protein</fullName>
    </submittedName>
</protein>
<dbReference type="SUPFAM" id="SSF56529">
    <property type="entry name" value="FAH"/>
    <property type="match status" value="1"/>
</dbReference>
<evidence type="ECO:0000313" key="5">
    <source>
        <dbReference type="EMBL" id="HIY72800.1"/>
    </source>
</evidence>
<evidence type="ECO:0000259" key="4">
    <source>
        <dbReference type="Pfam" id="PF10370"/>
    </source>
</evidence>
<reference evidence="5" key="1">
    <citation type="journal article" date="2021" name="PeerJ">
        <title>Extensive microbial diversity within the chicken gut microbiome revealed by metagenomics and culture.</title>
        <authorList>
            <person name="Gilroy R."/>
            <person name="Ravi A."/>
            <person name="Getino M."/>
            <person name="Pursley I."/>
            <person name="Horton D.L."/>
            <person name="Alikhan N.F."/>
            <person name="Baker D."/>
            <person name="Gharbi K."/>
            <person name="Hall N."/>
            <person name="Watson M."/>
            <person name="Adriaenssens E.M."/>
            <person name="Foster-Nyarko E."/>
            <person name="Jarju S."/>
            <person name="Secka A."/>
            <person name="Antonio M."/>
            <person name="Oren A."/>
            <person name="Chaudhuri R.R."/>
            <person name="La Ragione R."/>
            <person name="Hildebrand F."/>
            <person name="Pallen M.J."/>
        </authorList>
    </citation>
    <scope>NUCLEOTIDE SEQUENCE</scope>
    <source>
        <strain evidence="5">CHK33-7979</strain>
    </source>
</reference>
<evidence type="ECO:0000256" key="1">
    <source>
        <dbReference type="ARBA" id="ARBA00010211"/>
    </source>
</evidence>
<dbReference type="FunFam" id="3.90.850.10:FF:000002">
    <property type="entry name" value="2-hydroxyhepta-2,4-diene-1,7-dioate isomerase"/>
    <property type="match status" value="1"/>
</dbReference>
<organism evidence="5 6">
    <name type="scientific">Candidatus Intestinimonas merdavium</name>
    <dbReference type="NCBI Taxonomy" id="2838622"/>
    <lineage>
        <taxon>Bacteria</taxon>
        <taxon>Bacillati</taxon>
        <taxon>Bacillota</taxon>
        <taxon>Clostridia</taxon>
        <taxon>Eubacteriales</taxon>
        <taxon>Intestinimonas</taxon>
    </lineage>
</organism>
<feature type="domain" description="Fumarylacetoacetase-like C-terminal" evidence="3">
    <location>
        <begin position="57"/>
        <end position="252"/>
    </location>
</feature>
<feature type="domain" description="Rv2993c-like N-terminal" evidence="4">
    <location>
        <begin position="1"/>
        <end position="52"/>
    </location>
</feature>
<dbReference type="GO" id="GO:0016853">
    <property type="term" value="F:isomerase activity"/>
    <property type="evidence" value="ECO:0007669"/>
    <property type="project" value="UniProtKB-ARBA"/>
</dbReference>
<gene>
    <name evidence="5" type="ORF">H9826_02330</name>
</gene>
<dbReference type="Gene3D" id="3.90.850.10">
    <property type="entry name" value="Fumarylacetoacetase-like, C-terminal domain"/>
    <property type="match status" value="1"/>
</dbReference>
<comment type="caution">
    <text evidence="5">The sequence shown here is derived from an EMBL/GenBank/DDBJ whole genome shotgun (WGS) entry which is preliminary data.</text>
</comment>
<accession>A0A9D1Z373</accession>
<dbReference type="InterPro" id="IPR036663">
    <property type="entry name" value="Fumarylacetoacetase_C_sf"/>
</dbReference>
<dbReference type="PANTHER" id="PTHR11820:SF7">
    <property type="entry name" value="ACYLPYRUVASE FAHD1, MITOCHONDRIAL"/>
    <property type="match status" value="1"/>
</dbReference>